<sequence>MSSKTFLSENPSQNPFTTQTELSSASLGGSILSTSDEFFAQAFHLLLREPAKCLKGQFGPNGALFDGWESRRHNPGCDWVIIKLGTTGTINGFDIDTSHFNGNEAPEASVQILHITEGEEPPEANDLRWTEVLPKVPLQPSARHFFTVPETQAVNCVKLNIHPDGGVARFRVYGNVTPIHPKSPSDLFDMAHVFAGGRVVFTSDQHFGVGSNLILPGRGKDMSDGWETKRSRQPGHKDWAIVKLGAAGHLSHIVIDTANFKGNFPQYCEVHAINSNLDIPPHPMSRTPPSTCYPSSEKVAPTTKEDEWTLVLPQVQLGPHREHYFQLENAGNGTFTHVRMTILPDGGVKRLRVFGNKTPTLGEEVPIRGFDNADTSDLVLGNVMVEEGHISLRKIPALSLTPEAFYPFGQVVQSYADITTAPRSVKITPANFGTATKYHKLSLVESSYPSVVNASAGISVYRCQPAEVVKESTGREVTLNALERHPFTNQAFLPMGQDKDKLYLVVVAKNGLDDRPDIDTLRAFAARGDQGIVYNTGVWHQPMTVLDGPMDLACVETQIGNGDAADCEVRDLSGSVERVIVQIM</sequence>
<protein>
    <submittedName>
        <fullName evidence="1">Allantoicase</fullName>
    </submittedName>
</protein>
<gene>
    <name evidence="1" type="ORF">F5148DRAFT_1173114</name>
</gene>
<name>A0ACC0UHV5_9AGAM</name>
<reference evidence="1" key="1">
    <citation type="submission" date="2021-03" db="EMBL/GenBank/DDBJ databases">
        <title>Evolutionary priming and transition to the ectomycorrhizal habit in an iconic lineage of mushroom-forming fungi: is preadaptation a requirement?</title>
        <authorList>
            <consortium name="DOE Joint Genome Institute"/>
            <person name="Looney B.P."/>
            <person name="Miyauchi S."/>
            <person name="Morin E."/>
            <person name="Drula E."/>
            <person name="Courty P.E."/>
            <person name="Chicoki N."/>
            <person name="Fauchery L."/>
            <person name="Kohler A."/>
            <person name="Kuo A."/>
            <person name="LaButti K."/>
            <person name="Pangilinan J."/>
            <person name="Lipzen A."/>
            <person name="Riley R."/>
            <person name="Andreopoulos W."/>
            <person name="He G."/>
            <person name="Johnson J."/>
            <person name="Barry K.W."/>
            <person name="Grigoriev I.V."/>
            <person name="Nagy L."/>
            <person name="Hibbett D."/>
            <person name="Henrissat B."/>
            <person name="Matheny P.B."/>
            <person name="Labbe J."/>
            <person name="Martin A.F."/>
        </authorList>
    </citation>
    <scope>NUCLEOTIDE SEQUENCE</scope>
    <source>
        <strain evidence="1">BPL698</strain>
    </source>
</reference>
<evidence type="ECO:0000313" key="2">
    <source>
        <dbReference type="Proteomes" id="UP001207468"/>
    </source>
</evidence>
<dbReference type="Proteomes" id="UP001207468">
    <property type="component" value="Unassembled WGS sequence"/>
</dbReference>
<evidence type="ECO:0000313" key="1">
    <source>
        <dbReference type="EMBL" id="KAI9511165.1"/>
    </source>
</evidence>
<organism evidence="1 2">
    <name type="scientific">Russula earlei</name>
    <dbReference type="NCBI Taxonomy" id="71964"/>
    <lineage>
        <taxon>Eukaryota</taxon>
        <taxon>Fungi</taxon>
        <taxon>Dikarya</taxon>
        <taxon>Basidiomycota</taxon>
        <taxon>Agaricomycotina</taxon>
        <taxon>Agaricomycetes</taxon>
        <taxon>Russulales</taxon>
        <taxon>Russulaceae</taxon>
        <taxon>Russula</taxon>
    </lineage>
</organism>
<proteinExistence type="predicted"/>
<keyword evidence="2" id="KW-1185">Reference proteome</keyword>
<accession>A0ACC0UHV5</accession>
<comment type="caution">
    <text evidence="1">The sequence shown here is derived from an EMBL/GenBank/DDBJ whole genome shotgun (WGS) entry which is preliminary data.</text>
</comment>
<dbReference type="EMBL" id="JAGFNK010000026">
    <property type="protein sequence ID" value="KAI9511165.1"/>
    <property type="molecule type" value="Genomic_DNA"/>
</dbReference>